<keyword evidence="3" id="KW-0449">Lipoprotein</keyword>
<dbReference type="CDD" id="cd07534">
    <property type="entry name" value="HAD_CAP"/>
    <property type="match status" value="1"/>
</dbReference>
<dbReference type="SFLD" id="SFLDS00003">
    <property type="entry name" value="Haloacid_Dehalogenase"/>
    <property type="match status" value="1"/>
</dbReference>
<dbReference type="PANTHER" id="PTHR31284:SF10">
    <property type="entry name" value="ACID PHOSPHATASE-LIKE PROTEIN"/>
    <property type="match status" value="1"/>
</dbReference>
<evidence type="ECO:0000313" key="4">
    <source>
        <dbReference type="Proteomes" id="UP000219042"/>
    </source>
</evidence>
<dbReference type="RefSeq" id="WP_097079704.1">
    <property type="nucleotide sequence ID" value="NZ_BAABHT010000016.1"/>
</dbReference>
<feature type="chain" id="PRO_5013190152" evidence="2">
    <location>
        <begin position="34"/>
        <end position="265"/>
    </location>
</feature>
<dbReference type="NCBIfam" id="TIGR01533">
    <property type="entry name" value="lipo_e_P4"/>
    <property type="match status" value="1"/>
</dbReference>
<accession>A0A240EB64</accession>
<sequence length="265" mass="30480">MQYTQLISHMFGTRFKSCFMLLLTGTLCISAHADLSMQGTTICAAKAYEMSLKYQQQSAEIQALQLQAYQIATLRLQHILDRSPKVKNLAIVIDLDETVLDNSDFLVSNIQHCIDYTEWTTWSEWEKNGQPKLIAGSLDFLNFASQHQVAIFYVSDRSEQYRAATLNSLKRLGLPQASNDHVLLYGKSKEQRRQSIAQNHQIVLLIGDTLHDFSQDFNQQQSKRERQAMIEKNQSRFGQDWIMLPNTSYGAWSKDAFTEMDRPEN</sequence>
<reference evidence="4" key="1">
    <citation type="submission" date="2016-09" db="EMBL/GenBank/DDBJ databases">
        <authorList>
            <person name="Varghese N."/>
            <person name="Submissions S."/>
        </authorList>
    </citation>
    <scope>NUCLEOTIDE SEQUENCE [LARGE SCALE GENOMIC DNA]</scope>
    <source>
        <strain evidence="4">ANC 4466</strain>
    </source>
</reference>
<gene>
    <name evidence="3" type="ORF">SAMN05421731_10734</name>
</gene>
<dbReference type="Proteomes" id="UP000219042">
    <property type="component" value="Unassembled WGS sequence"/>
</dbReference>
<keyword evidence="1 2" id="KW-0732">Signal</keyword>
<dbReference type="InterPro" id="IPR006423">
    <property type="entry name" value="Lipo_e_P4"/>
</dbReference>
<dbReference type="SUPFAM" id="SSF56784">
    <property type="entry name" value="HAD-like"/>
    <property type="match status" value="1"/>
</dbReference>
<dbReference type="GO" id="GO:0009279">
    <property type="term" value="C:cell outer membrane"/>
    <property type="evidence" value="ECO:0007669"/>
    <property type="project" value="InterPro"/>
</dbReference>
<evidence type="ECO:0000256" key="1">
    <source>
        <dbReference type="ARBA" id="ARBA00022729"/>
    </source>
</evidence>
<dbReference type="Pfam" id="PF03767">
    <property type="entry name" value="Acid_phosphat_B"/>
    <property type="match status" value="1"/>
</dbReference>
<evidence type="ECO:0000313" key="3">
    <source>
        <dbReference type="EMBL" id="SNX45947.1"/>
    </source>
</evidence>
<proteinExistence type="predicted"/>
<evidence type="ECO:0000256" key="2">
    <source>
        <dbReference type="SAM" id="SignalP"/>
    </source>
</evidence>
<dbReference type="OrthoDB" id="395856at2"/>
<dbReference type="AlphaFoldDB" id="A0A240EB64"/>
<dbReference type="PIRSF" id="PIRSF019271">
    <property type="entry name" value="Acid_Ptase_C"/>
    <property type="match status" value="1"/>
</dbReference>
<dbReference type="InterPro" id="IPR005519">
    <property type="entry name" value="Acid_phosphat_B-like"/>
</dbReference>
<dbReference type="SFLD" id="SFLDG01125">
    <property type="entry name" value="C1.1:_Acid_Phosphatase_Like"/>
    <property type="match status" value="1"/>
</dbReference>
<organism evidence="3 4">
    <name type="scientific">Acinetobacter puyangensis</name>
    <dbReference type="NCBI Taxonomy" id="1096779"/>
    <lineage>
        <taxon>Bacteria</taxon>
        <taxon>Pseudomonadati</taxon>
        <taxon>Pseudomonadota</taxon>
        <taxon>Gammaproteobacteria</taxon>
        <taxon>Moraxellales</taxon>
        <taxon>Moraxellaceae</taxon>
        <taxon>Acinetobacter</taxon>
    </lineage>
</organism>
<protein>
    <submittedName>
        <fullName evidence="3">5'-nucleotidase, lipoprotein e(P4) family</fullName>
    </submittedName>
</protein>
<dbReference type="InterPro" id="IPR023214">
    <property type="entry name" value="HAD_sf"/>
</dbReference>
<name>A0A240EB64_9GAMM</name>
<dbReference type="PANTHER" id="PTHR31284">
    <property type="entry name" value="ACID PHOSPHATASE-LIKE PROTEIN"/>
    <property type="match status" value="1"/>
</dbReference>
<keyword evidence="4" id="KW-1185">Reference proteome</keyword>
<dbReference type="Gene3D" id="3.40.50.1000">
    <property type="entry name" value="HAD superfamily/HAD-like"/>
    <property type="match status" value="1"/>
</dbReference>
<dbReference type="InterPro" id="IPR036412">
    <property type="entry name" value="HAD-like_sf"/>
</dbReference>
<dbReference type="EMBL" id="OANT01000007">
    <property type="protein sequence ID" value="SNX45947.1"/>
    <property type="molecule type" value="Genomic_DNA"/>
</dbReference>
<feature type="signal peptide" evidence="2">
    <location>
        <begin position="1"/>
        <end position="33"/>
    </location>
</feature>